<organism evidence="3 4">
    <name type="scientific">Idiomarina fontislapidosi</name>
    <dbReference type="NCBI Taxonomy" id="263723"/>
    <lineage>
        <taxon>Bacteria</taxon>
        <taxon>Pseudomonadati</taxon>
        <taxon>Pseudomonadota</taxon>
        <taxon>Gammaproteobacteria</taxon>
        <taxon>Alteromonadales</taxon>
        <taxon>Idiomarinaceae</taxon>
        <taxon>Idiomarina</taxon>
    </lineage>
</organism>
<dbReference type="PRINTS" id="PR01270">
    <property type="entry name" value="HDASUPER"/>
</dbReference>
<comment type="similarity">
    <text evidence="1">Belongs to the histone deacetylase family.</text>
</comment>
<dbReference type="RefSeq" id="WP_110574635.1">
    <property type="nucleotide sequence ID" value="NZ_PIPV01000003.1"/>
</dbReference>
<reference evidence="4" key="1">
    <citation type="journal article" date="2018" name="Front. Microbiol.">
        <title>Genome-Based Analysis Reveals the Taxonomy and Diversity of the Family Idiomarinaceae.</title>
        <authorList>
            <person name="Liu Y."/>
            <person name="Lai Q."/>
            <person name="Shao Z."/>
        </authorList>
    </citation>
    <scope>NUCLEOTIDE SEQUENCE [LARGE SCALE GENOMIC DNA]</scope>
    <source>
        <strain evidence="4">F23</strain>
    </source>
</reference>
<dbReference type="EMBL" id="PIPV01000003">
    <property type="protein sequence ID" value="RUO57091.1"/>
    <property type="molecule type" value="Genomic_DNA"/>
</dbReference>
<dbReference type="AlphaFoldDB" id="A0A432Y872"/>
<comment type="caution">
    <text evidence="3">The sequence shown here is derived from an EMBL/GenBank/DDBJ whole genome shotgun (WGS) entry which is preliminary data.</text>
</comment>
<dbReference type="SUPFAM" id="SSF52768">
    <property type="entry name" value="Arginase/deacetylase"/>
    <property type="match status" value="1"/>
</dbReference>
<dbReference type="Proteomes" id="UP000287330">
    <property type="component" value="Unassembled WGS sequence"/>
</dbReference>
<dbReference type="OrthoDB" id="9808367at2"/>
<evidence type="ECO:0000259" key="2">
    <source>
        <dbReference type="Pfam" id="PF00850"/>
    </source>
</evidence>
<dbReference type="GO" id="GO:0004407">
    <property type="term" value="F:histone deacetylase activity"/>
    <property type="evidence" value="ECO:0007669"/>
    <property type="project" value="TreeGrafter"/>
</dbReference>
<dbReference type="Pfam" id="PF00850">
    <property type="entry name" value="Hist_deacetyl"/>
    <property type="match status" value="1"/>
</dbReference>
<feature type="domain" description="Histone deacetylase" evidence="2">
    <location>
        <begin position="20"/>
        <end position="303"/>
    </location>
</feature>
<dbReference type="InterPro" id="IPR000286">
    <property type="entry name" value="HDACs"/>
</dbReference>
<evidence type="ECO:0000313" key="3">
    <source>
        <dbReference type="EMBL" id="RUO57091.1"/>
    </source>
</evidence>
<evidence type="ECO:0000256" key="1">
    <source>
        <dbReference type="ARBA" id="ARBA00005947"/>
    </source>
</evidence>
<dbReference type="PANTHER" id="PTHR10625:SF10">
    <property type="entry name" value="HISTONE DEACETYLASE HDAC1"/>
    <property type="match status" value="1"/>
</dbReference>
<dbReference type="PANTHER" id="PTHR10625">
    <property type="entry name" value="HISTONE DEACETYLASE HDAC1-RELATED"/>
    <property type="match status" value="1"/>
</dbReference>
<evidence type="ECO:0000313" key="4">
    <source>
        <dbReference type="Proteomes" id="UP000287330"/>
    </source>
</evidence>
<name>A0A432Y872_9GAMM</name>
<dbReference type="CDD" id="cd11599">
    <property type="entry name" value="HDAC_classII_2"/>
    <property type="match status" value="1"/>
</dbReference>
<keyword evidence="4" id="KW-1185">Reference proteome</keyword>
<sequence length="309" mass="34386">MSIYLYSHPHCLLHNPDSEHPECPARIDAVNDQLIRSGLDFVLTREQAGAATLEHIKLAHTDAYISELYHKQPKQGHVWLDPDTPMTPDTLDSALHAVGANIAAVDKVLSEENKQAFCLVRPPGHHATRDQAMGFCVFNNVAIAALYAQQAYGLSRVAIVDFDVHHGNGTEDIIRAHPNVLFCSTFQSQLYPYVDENVSDEHIVSIGLPAGSKSLDWREVVYYQILPKVEAFAPELILISAGFDGHIEDEMSQFLLKEDDYFWITQKLKRIADQHCSGRIVSTLEGGYDHSALGRSVVAHLKGMLGSEY</sequence>
<protein>
    <submittedName>
        <fullName evidence="3">Deacetylase</fullName>
    </submittedName>
</protein>
<gene>
    <name evidence="3" type="ORF">CWE25_05300</name>
</gene>
<accession>A0A432Y872</accession>
<dbReference type="InterPro" id="IPR023801">
    <property type="entry name" value="His_deacetylse_dom"/>
</dbReference>
<proteinExistence type="inferred from homology"/>
<dbReference type="GO" id="GO:0040029">
    <property type="term" value="P:epigenetic regulation of gene expression"/>
    <property type="evidence" value="ECO:0007669"/>
    <property type="project" value="TreeGrafter"/>
</dbReference>
<dbReference type="InterPro" id="IPR037138">
    <property type="entry name" value="His_deacetylse_dom_sf"/>
</dbReference>
<dbReference type="InterPro" id="IPR023696">
    <property type="entry name" value="Ureohydrolase_dom_sf"/>
</dbReference>
<dbReference type="Gene3D" id="3.40.800.20">
    <property type="entry name" value="Histone deacetylase domain"/>
    <property type="match status" value="1"/>
</dbReference>